<comment type="caution">
    <text evidence="4">The sequence shown here is derived from an EMBL/GenBank/DDBJ whole genome shotgun (WGS) entry which is preliminary data.</text>
</comment>
<dbReference type="GeneID" id="302994052"/>
<accession>A0A4Y8VV22</accession>
<organism evidence="4 5">
    <name type="scientific">Segatella hominis</name>
    <dbReference type="NCBI Taxonomy" id="2518605"/>
    <lineage>
        <taxon>Bacteria</taxon>
        <taxon>Pseudomonadati</taxon>
        <taxon>Bacteroidota</taxon>
        <taxon>Bacteroidia</taxon>
        <taxon>Bacteroidales</taxon>
        <taxon>Prevotellaceae</taxon>
        <taxon>Segatella</taxon>
    </lineage>
</organism>
<proteinExistence type="predicted"/>
<dbReference type="Proteomes" id="UP000297872">
    <property type="component" value="Unassembled WGS sequence"/>
</dbReference>
<dbReference type="RefSeq" id="WP_134842579.1">
    <property type="nucleotide sequence ID" value="NZ_SGVY01000003.1"/>
</dbReference>
<evidence type="ECO:0000313" key="4">
    <source>
        <dbReference type="EMBL" id="TFH84360.1"/>
    </source>
</evidence>
<feature type="domain" description="FecR protein" evidence="2">
    <location>
        <begin position="149"/>
        <end position="243"/>
    </location>
</feature>
<name>A0A4Y8VV22_9BACT</name>
<dbReference type="PIRSF" id="PIRSF018266">
    <property type="entry name" value="FecR"/>
    <property type="match status" value="1"/>
</dbReference>
<dbReference type="EMBL" id="SGVY01000003">
    <property type="protein sequence ID" value="TFH84360.1"/>
    <property type="molecule type" value="Genomic_DNA"/>
</dbReference>
<dbReference type="AlphaFoldDB" id="A0A4Y8VV22"/>
<feature type="transmembrane region" description="Helical" evidence="1">
    <location>
        <begin position="89"/>
        <end position="109"/>
    </location>
</feature>
<evidence type="ECO:0000313" key="5">
    <source>
        <dbReference type="Proteomes" id="UP000297872"/>
    </source>
</evidence>
<evidence type="ECO:0000256" key="1">
    <source>
        <dbReference type="SAM" id="Phobius"/>
    </source>
</evidence>
<feature type="domain" description="Protein FecR C-terminal" evidence="3">
    <location>
        <begin position="284"/>
        <end position="352"/>
    </location>
</feature>
<dbReference type="PANTHER" id="PTHR30273">
    <property type="entry name" value="PERIPLASMIC SIGNAL SENSOR AND SIGMA FACTOR ACTIVATOR FECR-RELATED"/>
    <property type="match status" value="1"/>
</dbReference>
<dbReference type="Gene3D" id="2.60.120.1440">
    <property type="match status" value="1"/>
</dbReference>
<sequence length="353" mass="40085">MKEEKDIKQQVLDAMDDSVEDMLQHSDAQLESEVGMETLCDILDLDEAANRQFGPVPDVNAAWDKFSKDKMDEEYEEEESESHPIFKTLLRYIAACAAAILLIVVLMIWNHQQPGQKPMAEVKDSVENQIAKIESPQSHEVSASESVKTIEIKAGEQKTVTLPDGTEVCLNSKSILKYPENFGKDNRNVEFYGEGYFKVHHDANLPFIIKTHSVSTKVLGTEFNLRCYNNEDVHVTLVQGSVEVSLDQSKVRISPKQDAYIENGKVMVQNVNPKDFTSWKDGVLYFDNASLRTILQQLGRVYDVNIVCRDEQLLNKHFHYMCNIKDSLENALKLLNESSEVNVKLQDNVIVIE</sequence>
<keyword evidence="5" id="KW-1185">Reference proteome</keyword>
<keyword evidence="1" id="KW-1133">Transmembrane helix</keyword>
<dbReference type="GO" id="GO:0016989">
    <property type="term" value="F:sigma factor antagonist activity"/>
    <property type="evidence" value="ECO:0007669"/>
    <property type="project" value="TreeGrafter"/>
</dbReference>
<dbReference type="Gene3D" id="3.55.50.30">
    <property type="match status" value="1"/>
</dbReference>
<dbReference type="OrthoDB" id="1493027at2"/>
<dbReference type="Pfam" id="PF04773">
    <property type="entry name" value="FecR"/>
    <property type="match status" value="1"/>
</dbReference>
<dbReference type="InterPro" id="IPR012373">
    <property type="entry name" value="Ferrdict_sens_TM"/>
</dbReference>
<evidence type="ECO:0000259" key="3">
    <source>
        <dbReference type="Pfam" id="PF16344"/>
    </source>
</evidence>
<dbReference type="Pfam" id="PF16344">
    <property type="entry name" value="FecR_C"/>
    <property type="match status" value="1"/>
</dbReference>
<keyword evidence="1" id="KW-0472">Membrane</keyword>
<protein>
    <submittedName>
        <fullName evidence="4">FecR family protein</fullName>
    </submittedName>
</protein>
<evidence type="ECO:0000259" key="2">
    <source>
        <dbReference type="Pfam" id="PF04773"/>
    </source>
</evidence>
<reference evidence="4 5" key="1">
    <citation type="submission" date="2019-02" db="EMBL/GenBank/DDBJ databases">
        <title>Draft Genome Sequence of the Prevotella sp. BCRC 81118, Isolated from Human Feces.</title>
        <authorList>
            <person name="Huang C.-H."/>
        </authorList>
    </citation>
    <scope>NUCLEOTIDE SEQUENCE [LARGE SCALE GENOMIC DNA]</scope>
    <source>
        <strain evidence="4 5">BCRC 81118</strain>
    </source>
</reference>
<dbReference type="PANTHER" id="PTHR30273:SF2">
    <property type="entry name" value="PROTEIN FECR"/>
    <property type="match status" value="1"/>
</dbReference>
<dbReference type="FunFam" id="2.60.120.1440:FF:000001">
    <property type="entry name" value="Putative anti-sigma factor"/>
    <property type="match status" value="1"/>
</dbReference>
<dbReference type="InterPro" id="IPR006860">
    <property type="entry name" value="FecR"/>
</dbReference>
<dbReference type="InterPro" id="IPR032508">
    <property type="entry name" value="FecR_C"/>
</dbReference>
<gene>
    <name evidence="4" type="ORF">EXN75_01920</name>
</gene>
<keyword evidence="1" id="KW-0812">Transmembrane</keyword>